<dbReference type="Pfam" id="PF12028">
    <property type="entry name" value="DUF3515"/>
    <property type="match status" value="1"/>
</dbReference>
<accession>A0A2M8WQX9</accession>
<sequence>MGAAGLTAACAPTISVDVAPDATDPVCASVVLDTPDELLTFDRQATSSQATTAWGRSGAAITLRCGVEPPGPSAQCVGVENPDGSSVDWVATQGDAGWTFVTYGRDPAVEVQVPNGLDVGQPTAPLVDLSAAVQDTPATAGCS</sequence>
<gene>
    <name evidence="1" type="ORF">CLV34_1824</name>
</gene>
<name>A0A2M8WQX9_9MICO</name>
<protein>
    <submittedName>
        <fullName evidence="1">Uncharacterized protein DUF3515</fullName>
    </submittedName>
</protein>
<dbReference type="EMBL" id="PGTZ01000008">
    <property type="protein sequence ID" value="PJI93256.1"/>
    <property type="molecule type" value="Genomic_DNA"/>
</dbReference>
<evidence type="ECO:0000313" key="2">
    <source>
        <dbReference type="Proteomes" id="UP000231586"/>
    </source>
</evidence>
<dbReference type="InterPro" id="IPR021903">
    <property type="entry name" value="DUF3515"/>
</dbReference>
<dbReference type="AlphaFoldDB" id="A0A2M8WQX9"/>
<keyword evidence="2" id="KW-1185">Reference proteome</keyword>
<organism evidence="1 2">
    <name type="scientific">Luteimicrobium subarcticum</name>
    <dbReference type="NCBI Taxonomy" id="620910"/>
    <lineage>
        <taxon>Bacteria</taxon>
        <taxon>Bacillati</taxon>
        <taxon>Actinomycetota</taxon>
        <taxon>Actinomycetes</taxon>
        <taxon>Micrococcales</taxon>
        <taxon>Luteimicrobium</taxon>
    </lineage>
</organism>
<reference evidence="1 2" key="1">
    <citation type="submission" date="2017-11" db="EMBL/GenBank/DDBJ databases">
        <title>Genomic Encyclopedia of Archaeal and Bacterial Type Strains, Phase II (KMG-II): From Individual Species to Whole Genera.</title>
        <authorList>
            <person name="Goeker M."/>
        </authorList>
    </citation>
    <scope>NUCLEOTIDE SEQUENCE [LARGE SCALE GENOMIC DNA]</scope>
    <source>
        <strain evidence="1 2">DSM 22413</strain>
    </source>
</reference>
<dbReference type="OrthoDB" id="4331648at2"/>
<dbReference type="Proteomes" id="UP000231586">
    <property type="component" value="Unassembled WGS sequence"/>
</dbReference>
<proteinExistence type="predicted"/>
<comment type="caution">
    <text evidence="1">The sequence shown here is derived from an EMBL/GenBank/DDBJ whole genome shotgun (WGS) entry which is preliminary data.</text>
</comment>
<evidence type="ECO:0000313" key="1">
    <source>
        <dbReference type="EMBL" id="PJI93256.1"/>
    </source>
</evidence>